<dbReference type="GO" id="GO:0051301">
    <property type="term" value="P:cell division"/>
    <property type="evidence" value="ECO:0007669"/>
    <property type="project" value="UniProtKB-KW"/>
</dbReference>
<dbReference type="GO" id="GO:0008360">
    <property type="term" value="P:regulation of cell shape"/>
    <property type="evidence" value="ECO:0007669"/>
    <property type="project" value="UniProtKB-KW"/>
</dbReference>
<dbReference type="SUPFAM" id="SSF63418">
    <property type="entry name" value="MurE/MurF N-terminal domain"/>
    <property type="match status" value="1"/>
</dbReference>
<accession>A0AA48GY96</accession>
<dbReference type="Gene3D" id="3.90.190.20">
    <property type="entry name" value="Mur ligase, C-terminal domain"/>
    <property type="match status" value="1"/>
</dbReference>
<dbReference type="InterPro" id="IPR036565">
    <property type="entry name" value="Mur-like_cat_sf"/>
</dbReference>
<evidence type="ECO:0000256" key="2">
    <source>
        <dbReference type="ARBA" id="ARBA00022598"/>
    </source>
</evidence>
<evidence type="ECO:0000313" key="15">
    <source>
        <dbReference type="Proteomes" id="UP001228113"/>
    </source>
</evidence>
<dbReference type="InterPro" id="IPR035911">
    <property type="entry name" value="MurE/MurF_N"/>
</dbReference>
<evidence type="ECO:0000256" key="5">
    <source>
        <dbReference type="ARBA" id="ARBA00022840"/>
    </source>
</evidence>
<keyword evidence="7 10" id="KW-0573">Peptidoglycan synthesis</keyword>
<comment type="similarity">
    <text evidence="10">Belongs to the MurCDEF family. MurF subfamily.</text>
</comment>
<dbReference type="InterPro" id="IPR004101">
    <property type="entry name" value="Mur_ligase_C"/>
</dbReference>
<comment type="pathway">
    <text evidence="10 11">Cell wall biogenesis; peptidoglycan biosynthesis.</text>
</comment>
<dbReference type="InterPro" id="IPR013221">
    <property type="entry name" value="Mur_ligase_cen"/>
</dbReference>
<dbReference type="GO" id="GO:0005524">
    <property type="term" value="F:ATP binding"/>
    <property type="evidence" value="ECO:0007669"/>
    <property type="project" value="UniProtKB-UniRule"/>
</dbReference>
<keyword evidence="15" id="KW-1185">Reference proteome</keyword>
<evidence type="ECO:0000256" key="11">
    <source>
        <dbReference type="RuleBase" id="RU004136"/>
    </source>
</evidence>
<organism evidence="14 15">
    <name type="scientific">Mesoterricola sediminis</name>
    <dbReference type="NCBI Taxonomy" id="2927980"/>
    <lineage>
        <taxon>Bacteria</taxon>
        <taxon>Pseudomonadati</taxon>
        <taxon>Acidobacteriota</taxon>
        <taxon>Holophagae</taxon>
        <taxon>Holophagales</taxon>
        <taxon>Holophagaceae</taxon>
        <taxon>Mesoterricola</taxon>
    </lineage>
</organism>
<reference evidence="14" key="1">
    <citation type="journal article" date="2023" name="Int. J. Syst. Evol. Microbiol.">
        <title>Mesoterricola silvestris gen. nov., sp. nov., Mesoterricola sediminis sp. nov., Geothrix oryzae sp. nov., Geothrix edaphica sp. nov., Geothrix rubra sp. nov., and Geothrix limicola sp. nov., six novel members of Acidobacteriota isolated from soils.</title>
        <authorList>
            <person name="Itoh H."/>
            <person name="Sugisawa Y."/>
            <person name="Mise K."/>
            <person name="Xu Z."/>
            <person name="Kuniyasu M."/>
            <person name="Ushijima N."/>
            <person name="Kawano K."/>
            <person name="Kobayashi E."/>
            <person name="Shiratori Y."/>
            <person name="Masuda Y."/>
            <person name="Senoo K."/>
        </authorList>
    </citation>
    <scope>NUCLEOTIDE SEQUENCE</scope>
    <source>
        <strain evidence="14">W786</strain>
    </source>
</reference>
<feature type="domain" description="Mur ligase C-terminal" evidence="12">
    <location>
        <begin position="325"/>
        <end position="435"/>
    </location>
</feature>
<keyword evidence="3 10" id="KW-0132">Cell division</keyword>
<dbReference type="SUPFAM" id="SSF53244">
    <property type="entry name" value="MurD-like peptide ligases, peptide-binding domain"/>
    <property type="match status" value="1"/>
</dbReference>
<keyword evidence="8 10" id="KW-0131">Cell cycle</keyword>
<gene>
    <name evidence="10 14" type="primary">murF</name>
    <name evidence="14" type="ORF">METESE_15780</name>
</gene>
<keyword evidence="5 10" id="KW-0067">ATP-binding</keyword>
<dbReference type="Pfam" id="PF08245">
    <property type="entry name" value="Mur_ligase_M"/>
    <property type="match status" value="1"/>
</dbReference>
<protein>
    <recommendedName>
        <fullName evidence="10 11">UDP-N-acetylmuramoyl-tripeptide--D-alanyl-D-alanine ligase</fullName>
        <ecNumber evidence="10 11">6.3.2.10</ecNumber>
    </recommendedName>
    <alternativeName>
        <fullName evidence="10">D-alanyl-D-alanine-adding enzyme</fullName>
    </alternativeName>
</protein>
<evidence type="ECO:0000256" key="9">
    <source>
        <dbReference type="ARBA" id="ARBA00023316"/>
    </source>
</evidence>
<dbReference type="KEGG" id="msea:METESE_15780"/>
<dbReference type="InterPro" id="IPR051046">
    <property type="entry name" value="MurCDEF_CellWall_CoF430Synth"/>
</dbReference>
<comment type="function">
    <text evidence="10 11">Involved in cell wall formation. Catalyzes the final step in the synthesis of UDP-N-acetylmuramoyl-pentapeptide, the precursor of murein.</text>
</comment>
<evidence type="ECO:0000256" key="6">
    <source>
        <dbReference type="ARBA" id="ARBA00022960"/>
    </source>
</evidence>
<evidence type="ECO:0000256" key="3">
    <source>
        <dbReference type="ARBA" id="ARBA00022618"/>
    </source>
</evidence>
<dbReference type="Gene3D" id="3.40.1390.10">
    <property type="entry name" value="MurE/MurF, N-terminal domain"/>
    <property type="match status" value="1"/>
</dbReference>
<comment type="catalytic activity">
    <reaction evidence="10 11">
        <text>D-alanyl-D-alanine + UDP-N-acetyl-alpha-D-muramoyl-L-alanyl-gamma-D-glutamyl-meso-2,6-diaminopimelate + ATP = UDP-N-acetyl-alpha-D-muramoyl-L-alanyl-gamma-D-glutamyl-meso-2,6-diaminopimeloyl-D-alanyl-D-alanine + ADP + phosphate + H(+)</text>
        <dbReference type="Rhea" id="RHEA:28374"/>
        <dbReference type="ChEBI" id="CHEBI:15378"/>
        <dbReference type="ChEBI" id="CHEBI:30616"/>
        <dbReference type="ChEBI" id="CHEBI:43474"/>
        <dbReference type="ChEBI" id="CHEBI:57822"/>
        <dbReference type="ChEBI" id="CHEBI:61386"/>
        <dbReference type="ChEBI" id="CHEBI:83905"/>
        <dbReference type="ChEBI" id="CHEBI:456216"/>
        <dbReference type="EC" id="6.3.2.10"/>
    </reaction>
</comment>
<name>A0AA48GY96_9BACT</name>
<dbReference type="GO" id="GO:0009252">
    <property type="term" value="P:peptidoglycan biosynthetic process"/>
    <property type="evidence" value="ECO:0007669"/>
    <property type="project" value="UniProtKB-UniRule"/>
</dbReference>
<sequence>MTGLWTLGEACRAVGGRLVGDGGPVPGALSMDTRTLRSGDCFVAIRGARDGHDFAGEAVARGAGSLLVDRELPLPVPQILVPDTLEALQRWGQARLEAVRPGHVIAVTGSLGKTTTKELLAAAAAAWRTPGNRNNTLGLPEALATLPAGLDAAVLEMGMSTPGEIRRLTEIAPPDIGVVTLVGVAHLENFVDGQEGIARAKGELVAGLRPGGVWVHPADDPWCRWIAIQPWARGRAVPVGPGAAYAWEDEASLGLHGERFRFRHPGGALDVRIRLRGAHQVRNATLALAAAMLAGVAPEEAARRMGEVDAGPGRGRLHPLAGGGWLLDESYNAAPESILATAASLRTLTGGDQVAVLGCVRETGPAAPRLHRETGEGLRALGLDRVLVYGDHAADLAGGFGPGGRAFPDFESLRDDPRGLASVPPGARVLVKGSRAWRAERAVDWLLQFLSPDPSPGEP</sequence>
<feature type="domain" description="Mur ligase central" evidence="13">
    <location>
        <begin position="107"/>
        <end position="291"/>
    </location>
</feature>
<feature type="binding site" evidence="10">
    <location>
        <begin position="109"/>
        <end position="115"/>
    </location>
    <ligand>
        <name>ATP</name>
        <dbReference type="ChEBI" id="CHEBI:30616"/>
    </ligand>
</feature>
<dbReference type="Pfam" id="PF02875">
    <property type="entry name" value="Mur_ligase_C"/>
    <property type="match status" value="1"/>
</dbReference>
<dbReference type="Proteomes" id="UP001228113">
    <property type="component" value="Chromosome"/>
</dbReference>
<evidence type="ECO:0000256" key="10">
    <source>
        <dbReference type="HAMAP-Rule" id="MF_02019"/>
    </source>
</evidence>
<dbReference type="HAMAP" id="MF_02019">
    <property type="entry name" value="MurF"/>
    <property type="match status" value="1"/>
</dbReference>
<evidence type="ECO:0000259" key="12">
    <source>
        <dbReference type="Pfam" id="PF02875"/>
    </source>
</evidence>
<evidence type="ECO:0000256" key="4">
    <source>
        <dbReference type="ARBA" id="ARBA00022741"/>
    </source>
</evidence>
<dbReference type="AlphaFoldDB" id="A0AA48GY96"/>
<comment type="subcellular location">
    <subcellularLocation>
        <location evidence="10 11">Cytoplasm</location>
    </subcellularLocation>
</comment>
<keyword evidence="6 10" id="KW-0133">Cell shape</keyword>
<dbReference type="NCBIfam" id="TIGR01143">
    <property type="entry name" value="murF"/>
    <property type="match status" value="1"/>
</dbReference>
<dbReference type="InterPro" id="IPR005863">
    <property type="entry name" value="UDP-N-AcMur_synth"/>
</dbReference>
<proteinExistence type="inferred from homology"/>
<dbReference type="Gene3D" id="3.40.1190.10">
    <property type="entry name" value="Mur-like, catalytic domain"/>
    <property type="match status" value="1"/>
</dbReference>
<keyword evidence="2 10" id="KW-0436">Ligase</keyword>
<dbReference type="RefSeq" id="WP_243332554.1">
    <property type="nucleotide sequence ID" value="NZ_AP027081.1"/>
</dbReference>
<evidence type="ECO:0000256" key="1">
    <source>
        <dbReference type="ARBA" id="ARBA00022490"/>
    </source>
</evidence>
<dbReference type="GO" id="GO:0071555">
    <property type="term" value="P:cell wall organization"/>
    <property type="evidence" value="ECO:0007669"/>
    <property type="project" value="UniProtKB-KW"/>
</dbReference>
<evidence type="ECO:0000256" key="7">
    <source>
        <dbReference type="ARBA" id="ARBA00022984"/>
    </source>
</evidence>
<dbReference type="EMBL" id="AP027081">
    <property type="protein sequence ID" value="BDU76620.1"/>
    <property type="molecule type" value="Genomic_DNA"/>
</dbReference>
<dbReference type="GO" id="GO:0005737">
    <property type="term" value="C:cytoplasm"/>
    <property type="evidence" value="ECO:0007669"/>
    <property type="project" value="UniProtKB-SubCell"/>
</dbReference>
<dbReference type="PANTHER" id="PTHR43024">
    <property type="entry name" value="UDP-N-ACETYLMURAMOYL-TRIPEPTIDE--D-ALANYL-D-ALANINE LIGASE"/>
    <property type="match status" value="1"/>
</dbReference>
<evidence type="ECO:0000256" key="8">
    <source>
        <dbReference type="ARBA" id="ARBA00023306"/>
    </source>
</evidence>
<evidence type="ECO:0000313" key="14">
    <source>
        <dbReference type="EMBL" id="BDU76620.1"/>
    </source>
</evidence>
<evidence type="ECO:0000259" key="13">
    <source>
        <dbReference type="Pfam" id="PF08245"/>
    </source>
</evidence>
<keyword evidence="9 10" id="KW-0961">Cell wall biogenesis/degradation</keyword>
<dbReference type="GO" id="GO:0047480">
    <property type="term" value="F:UDP-N-acetylmuramoyl-tripeptide-D-alanyl-D-alanine ligase activity"/>
    <property type="evidence" value="ECO:0007669"/>
    <property type="project" value="UniProtKB-UniRule"/>
</dbReference>
<keyword evidence="4 10" id="KW-0547">Nucleotide-binding</keyword>
<dbReference type="InterPro" id="IPR036615">
    <property type="entry name" value="Mur_ligase_C_dom_sf"/>
</dbReference>
<dbReference type="SUPFAM" id="SSF53623">
    <property type="entry name" value="MurD-like peptide ligases, catalytic domain"/>
    <property type="match status" value="1"/>
</dbReference>
<keyword evidence="1 10" id="KW-0963">Cytoplasm</keyword>
<dbReference type="EC" id="6.3.2.10" evidence="10 11"/>
<dbReference type="PANTHER" id="PTHR43024:SF1">
    <property type="entry name" value="UDP-N-ACETYLMURAMOYL-TRIPEPTIDE--D-ALANYL-D-ALANINE LIGASE"/>
    <property type="match status" value="1"/>
</dbReference>